<sequence length="154" mass="16736">MSSHDTEPDTPAAVTVRCQDNRAVTVRLRAPSRPDEDRVRYAVEASAPGLAIRVDEVVAWNRGAGLAAFLEELAADFRGWDGQRVWQTDDRDLTVSAVFRSGGHVGLTWTLRPWRSAAGGWEASVTTWLDAGEQTSALAADVRGFLTQQDGARG</sequence>
<organism evidence="1 2">
    <name type="scientific">Kitasatospora xanthocidica</name>
    <dbReference type="NCBI Taxonomy" id="83382"/>
    <lineage>
        <taxon>Bacteria</taxon>
        <taxon>Bacillati</taxon>
        <taxon>Actinomycetota</taxon>
        <taxon>Actinomycetes</taxon>
        <taxon>Kitasatosporales</taxon>
        <taxon>Streptomycetaceae</taxon>
        <taxon>Kitasatospora</taxon>
    </lineage>
</organism>
<dbReference type="RefSeq" id="WP_117486482.1">
    <property type="nucleotide sequence ID" value="NZ_QVIG01000001.1"/>
</dbReference>
<comment type="caution">
    <text evidence="1">The sequence shown here is derived from an EMBL/GenBank/DDBJ whole genome shotgun (WGS) entry which is preliminary data.</text>
</comment>
<dbReference type="AlphaFoldDB" id="A0A372ZQQ4"/>
<dbReference type="Proteomes" id="UP000263377">
    <property type="component" value="Unassembled WGS sequence"/>
</dbReference>
<gene>
    <name evidence="1" type="ORF">DR950_08015</name>
</gene>
<evidence type="ECO:0000313" key="1">
    <source>
        <dbReference type="EMBL" id="RGD57740.1"/>
    </source>
</evidence>
<keyword evidence="2" id="KW-1185">Reference proteome</keyword>
<accession>A0A372ZQQ4</accession>
<name>A0A372ZQQ4_9ACTN</name>
<protein>
    <submittedName>
        <fullName evidence="1">Uncharacterized protein</fullName>
    </submittedName>
</protein>
<evidence type="ECO:0000313" key="2">
    <source>
        <dbReference type="Proteomes" id="UP000263377"/>
    </source>
</evidence>
<dbReference type="EMBL" id="QVIG01000001">
    <property type="protein sequence ID" value="RGD57740.1"/>
    <property type="molecule type" value="Genomic_DNA"/>
</dbReference>
<dbReference type="InterPro" id="IPR046196">
    <property type="entry name" value="DUF6228"/>
</dbReference>
<reference evidence="1 2" key="1">
    <citation type="submission" date="2018-08" db="EMBL/GenBank/DDBJ databases">
        <title>Diversity &amp; Physiological Properties of Lignin-Decomposing Actinobacteria from Soil.</title>
        <authorList>
            <person name="Roh S.G."/>
            <person name="Kim S.B."/>
        </authorList>
    </citation>
    <scope>NUCLEOTIDE SEQUENCE [LARGE SCALE GENOMIC DNA]</scope>
    <source>
        <strain evidence="1 2">MMS17-GH009</strain>
    </source>
</reference>
<dbReference type="Pfam" id="PF19739">
    <property type="entry name" value="DUF6228"/>
    <property type="match status" value="1"/>
</dbReference>
<proteinExistence type="predicted"/>